<dbReference type="RefSeq" id="WP_130649968.1">
    <property type="nucleotide sequence ID" value="NZ_BMHA01000008.1"/>
</dbReference>
<dbReference type="Gene3D" id="3.40.640.10">
    <property type="entry name" value="Type I PLP-dependent aspartate aminotransferase-like (Major domain)"/>
    <property type="match status" value="1"/>
</dbReference>
<reference evidence="10" key="2">
    <citation type="submission" date="2020-09" db="EMBL/GenBank/DDBJ databases">
        <authorList>
            <person name="Sun Q."/>
            <person name="Zhou Y."/>
        </authorList>
    </citation>
    <scope>NUCLEOTIDE SEQUENCE</scope>
    <source>
        <strain evidence="10">CGMCC 1.14988</strain>
    </source>
</reference>
<dbReference type="InterPro" id="IPR015424">
    <property type="entry name" value="PyrdxlP-dep_Trfase"/>
</dbReference>
<dbReference type="InterPro" id="IPR015421">
    <property type="entry name" value="PyrdxlP-dep_Trfase_major"/>
</dbReference>
<evidence type="ECO:0000313" key="11">
    <source>
        <dbReference type="Proteomes" id="UP000650511"/>
    </source>
</evidence>
<dbReference type="InterPro" id="IPR000192">
    <property type="entry name" value="Aminotrans_V_dom"/>
</dbReference>
<dbReference type="EMBL" id="BMHA01000008">
    <property type="protein sequence ID" value="GGI07237.1"/>
    <property type="molecule type" value="Genomic_DNA"/>
</dbReference>
<dbReference type="InterPro" id="IPR016454">
    <property type="entry name" value="Cysteine_dSase"/>
</dbReference>
<evidence type="ECO:0000256" key="3">
    <source>
        <dbReference type="ARBA" id="ARBA00022679"/>
    </source>
</evidence>
<dbReference type="GO" id="GO:0046872">
    <property type="term" value="F:metal ion binding"/>
    <property type="evidence" value="ECO:0007669"/>
    <property type="project" value="UniProtKB-KW"/>
</dbReference>
<comment type="catalytic activity">
    <reaction evidence="8">
        <text>(sulfur carrier)-H + L-cysteine = (sulfur carrier)-SH + L-alanine</text>
        <dbReference type="Rhea" id="RHEA:43892"/>
        <dbReference type="Rhea" id="RHEA-COMP:14737"/>
        <dbReference type="Rhea" id="RHEA-COMP:14739"/>
        <dbReference type="ChEBI" id="CHEBI:29917"/>
        <dbReference type="ChEBI" id="CHEBI:35235"/>
        <dbReference type="ChEBI" id="CHEBI:57972"/>
        <dbReference type="ChEBI" id="CHEBI:64428"/>
        <dbReference type="EC" id="2.8.1.7"/>
    </reaction>
</comment>
<organism evidence="10 11">
    <name type="scientific">Egicoccus halophilus</name>
    <dbReference type="NCBI Taxonomy" id="1670830"/>
    <lineage>
        <taxon>Bacteria</taxon>
        <taxon>Bacillati</taxon>
        <taxon>Actinomycetota</taxon>
        <taxon>Nitriliruptoria</taxon>
        <taxon>Egicoccales</taxon>
        <taxon>Egicoccaceae</taxon>
        <taxon>Egicoccus</taxon>
    </lineage>
</organism>
<name>A0A8J3AEQ9_9ACTN</name>
<evidence type="ECO:0000256" key="7">
    <source>
        <dbReference type="ARBA" id="ARBA00023014"/>
    </source>
</evidence>
<keyword evidence="11" id="KW-1185">Reference proteome</keyword>
<dbReference type="SUPFAM" id="SSF53383">
    <property type="entry name" value="PLP-dependent transferases"/>
    <property type="match status" value="1"/>
</dbReference>
<comment type="similarity">
    <text evidence="2">Belongs to the class-V pyridoxal-phosphate-dependent aminotransferase family. NifS/IscS subfamily.</text>
</comment>
<dbReference type="InterPro" id="IPR015422">
    <property type="entry name" value="PyrdxlP-dep_Trfase_small"/>
</dbReference>
<evidence type="ECO:0000259" key="9">
    <source>
        <dbReference type="Pfam" id="PF00266"/>
    </source>
</evidence>
<evidence type="ECO:0000256" key="1">
    <source>
        <dbReference type="ARBA" id="ARBA00001933"/>
    </source>
</evidence>
<sequence length="385" mass="40683">MNRIYLDHASAWPLRPEARQALADAATMAWADPTRGHQEGRAARDLLDRASATVAFALGADERDLVWTSGGTEAVHLAVLGSARAAERRGERRRHVVCSAVEHSSVLRACERLRTEHGYDLDVVGVDASGAVDPDAVAAVVRDDTLAVHVQHANHEIGTLQPTHELANACHRVGALLHVDACQTVGQLGVTLDQLGADLLSASGAKFGGPRGVGLLVLGPRGRIAALQEGDERQRRRRAGLEDVAGIAATAVALEVARAELQTAYSSREVVRRRLRERLPAAVEDLQVHGPLADAHPGIVAVSALYVDGEALVGELDRAGYAVHSGSSCASDSGRPSHVLVAMGVLTHGHVRLSFGPSFDLAQADAFVATYADTVRALRRRGGLG</sequence>
<accession>A0A8J3AEQ9</accession>
<keyword evidence="7" id="KW-0411">Iron-sulfur</keyword>
<proteinExistence type="inferred from homology"/>
<dbReference type="GO" id="GO:0051536">
    <property type="term" value="F:iron-sulfur cluster binding"/>
    <property type="evidence" value="ECO:0007669"/>
    <property type="project" value="UniProtKB-KW"/>
</dbReference>
<protein>
    <submittedName>
        <fullName evidence="10">Aminotransferase</fullName>
    </submittedName>
</protein>
<keyword evidence="3" id="KW-0808">Transferase</keyword>
<evidence type="ECO:0000256" key="4">
    <source>
        <dbReference type="ARBA" id="ARBA00022723"/>
    </source>
</evidence>
<dbReference type="PIRSF" id="PIRSF005572">
    <property type="entry name" value="NifS"/>
    <property type="match status" value="1"/>
</dbReference>
<keyword evidence="5" id="KW-0663">Pyridoxal phosphate</keyword>
<evidence type="ECO:0000313" key="10">
    <source>
        <dbReference type="EMBL" id="GGI07237.1"/>
    </source>
</evidence>
<dbReference type="Proteomes" id="UP000650511">
    <property type="component" value="Unassembled WGS sequence"/>
</dbReference>
<dbReference type="Gene3D" id="3.90.1150.10">
    <property type="entry name" value="Aspartate Aminotransferase, domain 1"/>
    <property type="match status" value="1"/>
</dbReference>
<dbReference type="OrthoDB" id="9808002at2"/>
<keyword evidence="10" id="KW-0032">Aminotransferase</keyword>
<dbReference type="GO" id="GO:0031071">
    <property type="term" value="F:cysteine desulfurase activity"/>
    <property type="evidence" value="ECO:0007669"/>
    <property type="project" value="UniProtKB-EC"/>
</dbReference>
<evidence type="ECO:0000256" key="6">
    <source>
        <dbReference type="ARBA" id="ARBA00023004"/>
    </source>
</evidence>
<dbReference type="AlphaFoldDB" id="A0A8J3AEQ9"/>
<dbReference type="Pfam" id="PF00266">
    <property type="entry name" value="Aminotran_5"/>
    <property type="match status" value="1"/>
</dbReference>
<evidence type="ECO:0000256" key="5">
    <source>
        <dbReference type="ARBA" id="ARBA00022898"/>
    </source>
</evidence>
<dbReference type="GO" id="GO:0008483">
    <property type="term" value="F:transaminase activity"/>
    <property type="evidence" value="ECO:0007669"/>
    <property type="project" value="UniProtKB-KW"/>
</dbReference>
<dbReference type="Gene3D" id="1.10.260.50">
    <property type="match status" value="1"/>
</dbReference>
<dbReference type="PANTHER" id="PTHR11601">
    <property type="entry name" value="CYSTEINE DESULFURYLASE FAMILY MEMBER"/>
    <property type="match status" value="1"/>
</dbReference>
<comment type="cofactor">
    <cofactor evidence="1">
        <name>pyridoxal 5'-phosphate</name>
        <dbReference type="ChEBI" id="CHEBI:597326"/>
    </cofactor>
</comment>
<keyword evidence="4" id="KW-0479">Metal-binding</keyword>
<gene>
    <name evidence="10" type="ORF">GCM10011354_23080</name>
</gene>
<evidence type="ECO:0000256" key="8">
    <source>
        <dbReference type="ARBA" id="ARBA00050776"/>
    </source>
</evidence>
<keyword evidence="6" id="KW-0408">Iron</keyword>
<dbReference type="PANTHER" id="PTHR11601:SF34">
    <property type="entry name" value="CYSTEINE DESULFURASE"/>
    <property type="match status" value="1"/>
</dbReference>
<evidence type="ECO:0000256" key="2">
    <source>
        <dbReference type="ARBA" id="ARBA00006490"/>
    </source>
</evidence>
<reference evidence="10" key="1">
    <citation type="journal article" date="2014" name="Int. J. Syst. Evol. Microbiol.">
        <title>Complete genome sequence of Corynebacterium casei LMG S-19264T (=DSM 44701T), isolated from a smear-ripened cheese.</title>
        <authorList>
            <consortium name="US DOE Joint Genome Institute (JGI-PGF)"/>
            <person name="Walter F."/>
            <person name="Albersmeier A."/>
            <person name="Kalinowski J."/>
            <person name="Ruckert C."/>
        </authorList>
    </citation>
    <scope>NUCLEOTIDE SEQUENCE</scope>
    <source>
        <strain evidence="10">CGMCC 1.14988</strain>
    </source>
</reference>
<feature type="domain" description="Aminotransferase class V" evidence="9">
    <location>
        <begin position="4"/>
        <end position="366"/>
    </location>
</feature>
<comment type="caution">
    <text evidence="10">The sequence shown here is derived from an EMBL/GenBank/DDBJ whole genome shotgun (WGS) entry which is preliminary data.</text>
</comment>